<proteinExistence type="predicted"/>
<protein>
    <recommendedName>
        <fullName evidence="4">Clr5 domain-containing protein</fullName>
    </recommendedName>
</protein>
<evidence type="ECO:0000256" key="2">
    <source>
        <dbReference type="ARBA" id="ARBA00022803"/>
    </source>
</evidence>
<name>A0A9P7AZP7_9HELO</name>
<feature type="region of interest" description="Disordered" evidence="3">
    <location>
        <begin position="256"/>
        <end position="278"/>
    </location>
</feature>
<reference evidence="5" key="1">
    <citation type="submission" date="2019-07" db="EMBL/GenBank/DDBJ databases">
        <title>Hyphodiscus hymeniophilus genome sequencing and assembly.</title>
        <authorList>
            <person name="Kramer G."/>
            <person name="Nodwell J."/>
        </authorList>
    </citation>
    <scope>NUCLEOTIDE SEQUENCE</scope>
    <source>
        <strain evidence="5">ATCC 34498</strain>
    </source>
</reference>
<dbReference type="OrthoDB" id="3521172at2759"/>
<feature type="compositionally biased region" description="Low complexity" evidence="3">
    <location>
        <begin position="256"/>
        <end position="273"/>
    </location>
</feature>
<dbReference type="Pfam" id="PF14420">
    <property type="entry name" value="Clr5"/>
    <property type="match status" value="1"/>
</dbReference>
<evidence type="ECO:0000259" key="4">
    <source>
        <dbReference type="Pfam" id="PF14420"/>
    </source>
</evidence>
<accession>A0A9P7AZP7</accession>
<keyword evidence="2" id="KW-0802">TPR repeat</keyword>
<dbReference type="SUPFAM" id="SSF48452">
    <property type="entry name" value="TPR-like"/>
    <property type="match status" value="1"/>
</dbReference>
<dbReference type="Pfam" id="PF13374">
    <property type="entry name" value="TPR_10"/>
    <property type="match status" value="1"/>
</dbReference>
<dbReference type="EMBL" id="VNKQ01000004">
    <property type="protein sequence ID" value="KAG0651284.1"/>
    <property type="molecule type" value="Genomic_DNA"/>
</dbReference>
<sequence length="738" mass="83910">MDNIPNIGSLASASALPYTLASHATPNFSTSIPVHAPVWPPSKRRLQLSSAEWEELKPTIERLYIDEERHFKDVRVILETNHNFMPSKKMFDDKIKKWGLRKNATRDQRKVILEELHDEGVVKDSKGLSVKLNPAKIERWEREEKMTGSLGSSTENGKRKAAVPGSKAAVQRLADRALSPLREIIEIHAGSPELEEQPRTMWDMANIPGSPKLSSFYAFLKIAEDFPLPTPLSLAPRDPGFITCDDWNDLVRVPPDTTTTSCDESSTAVARSSNNRRRSTSPSELLICQWLVQIERPWTPLNEVSLFPISLKIRKTRTGTYLKITPAKSVRLEITVREDRIGKMQKIFPPDHQGFVAEMHNLGRLYQRAGKYDLAECMYQRAALARQKSLGTCDEDTINLYLSIIEMKYYFGAVSEALTLCEDLHAKIQKLFNASHRLAFLSRSVLGGILATLERYEEAESLGREALQIALGEFGHKNATTSEAIHNLGYTMGLREKTTAQAEQLLSTALQIATQIARNSGENYQETRSDLGFVLKQQGRYEESCKMFKVAAKWLILNHGMDHPYTMNTIAGLSSSLAKSGQLEEGERLLRQVLSRYTQTLASTPNMCYLLGELAALTVKLGCWTEAAEIYEQLLRYMSELYGPLHGYTMWARERLDEYYEMQGLYNDRAAFQDKLKSILESKPDFSKILTKRRKYGRISGARDDDSEDEVEEIRPEKRRRNMTCTFNFRAEQDRVEE</sequence>
<dbReference type="InterPro" id="IPR025676">
    <property type="entry name" value="Clr5_dom"/>
</dbReference>
<evidence type="ECO:0000313" key="5">
    <source>
        <dbReference type="EMBL" id="KAG0651284.1"/>
    </source>
</evidence>
<dbReference type="PANTHER" id="PTHR45641">
    <property type="entry name" value="TETRATRICOPEPTIDE REPEAT PROTEIN (AFU_ORTHOLOGUE AFUA_6G03870)"/>
    <property type="match status" value="1"/>
</dbReference>
<dbReference type="Proteomes" id="UP000785200">
    <property type="component" value="Unassembled WGS sequence"/>
</dbReference>
<organism evidence="5 6">
    <name type="scientific">Hyphodiscus hymeniophilus</name>
    <dbReference type="NCBI Taxonomy" id="353542"/>
    <lineage>
        <taxon>Eukaryota</taxon>
        <taxon>Fungi</taxon>
        <taxon>Dikarya</taxon>
        <taxon>Ascomycota</taxon>
        <taxon>Pezizomycotina</taxon>
        <taxon>Leotiomycetes</taxon>
        <taxon>Helotiales</taxon>
        <taxon>Hyphodiscaceae</taxon>
        <taxon>Hyphodiscus</taxon>
    </lineage>
</organism>
<gene>
    <name evidence="5" type="ORF">D0Z07_1582</name>
</gene>
<evidence type="ECO:0000313" key="6">
    <source>
        <dbReference type="Proteomes" id="UP000785200"/>
    </source>
</evidence>
<feature type="domain" description="Clr5" evidence="4">
    <location>
        <begin position="50"/>
        <end position="102"/>
    </location>
</feature>
<feature type="region of interest" description="Disordered" evidence="3">
    <location>
        <begin position="143"/>
        <end position="166"/>
    </location>
</feature>
<dbReference type="Pfam" id="PF13424">
    <property type="entry name" value="TPR_12"/>
    <property type="match status" value="1"/>
</dbReference>
<keyword evidence="1" id="KW-0677">Repeat</keyword>
<comment type="caution">
    <text evidence="5">The sequence shown here is derived from an EMBL/GenBank/DDBJ whole genome shotgun (WGS) entry which is preliminary data.</text>
</comment>
<dbReference type="PANTHER" id="PTHR45641:SF19">
    <property type="entry name" value="NEPHROCYSTIN-3"/>
    <property type="match status" value="1"/>
</dbReference>
<keyword evidence="6" id="KW-1185">Reference proteome</keyword>
<dbReference type="Gene3D" id="1.25.40.10">
    <property type="entry name" value="Tetratricopeptide repeat domain"/>
    <property type="match status" value="2"/>
</dbReference>
<dbReference type="InterPro" id="IPR011990">
    <property type="entry name" value="TPR-like_helical_dom_sf"/>
</dbReference>
<evidence type="ECO:0000256" key="1">
    <source>
        <dbReference type="ARBA" id="ARBA00022737"/>
    </source>
</evidence>
<evidence type="ECO:0000256" key="3">
    <source>
        <dbReference type="SAM" id="MobiDB-lite"/>
    </source>
</evidence>
<dbReference type="AlphaFoldDB" id="A0A9P7AZP7"/>